<reference evidence="1 2" key="1">
    <citation type="submission" date="2012-05" db="EMBL/GenBank/DDBJ databases">
        <title>Finished chromosome of genome of Chamaesiphon sp. PCC 6605.</title>
        <authorList>
            <consortium name="US DOE Joint Genome Institute"/>
            <person name="Gugger M."/>
            <person name="Coursin T."/>
            <person name="Rippka R."/>
            <person name="Tandeau De Marsac N."/>
            <person name="Huntemann M."/>
            <person name="Wei C.-L."/>
            <person name="Han J."/>
            <person name="Detter J.C."/>
            <person name="Han C."/>
            <person name="Tapia R."/>
            <person name="Chen A."/>
            <person name="Kyrpides N."/>
            <person name="Mavromatis K."/>
            <person name="Markowitz V."/>
            <person name="Szeto E."/>
            <person name="Ivanova N."/>
            <person name="Pagani I."/>
            <person name="Pati A."/>
            <person name="Goodwin L."/>
            <person name="Nordberg H.P."/>
            <person name="Cantor M.N."/>
            <person name="Hua S.X."/>
            <person name="Woyke T."/>
            <person name="Kerfeld C.A."/>
        </authorList>
    </citation>
    <scope>NUCLEOTIDE SEQUENCE [LARGE SCALE GENOMIC DNA]</scope>
    <source>
        <strain evidence="2">ATCC 27169 / PCC 6605</strain>
    </source>
</reference>
<organism evidence="1 2">
    <name type="scientific">Chamaesiphon minutus (strain ATCC 27169 / PCC 6605)</name>
    <dbReference type="NCBI Taxonomy" id="1173020"/>
    <lineage>
        <taxon>Bacteria</taxon>
        <taxon>Bacillati</taxon>
        <taxon>Cyanobacteriota</taxon>
        <taxon>Cyanophyceae</taxon>
        <taxon>Gomontiellales</taxon>
        <taxon>Chamaesiphonaceae</taxon>
        <taxon>Chamaesiphon</taxon>
    </lineage>
</organism>
<dbReference type="AlphaFoldDB" id="K9UDK2"/>
<dbReference type="STRING" id="1173020.Cha6605_1311"/>
<evidence type="ECO:0000313" key="2">
    <source>
        <dbReference type="Proteomes" id="UP000010366"/>
    </source>
</evidence>
<accession>K9UDK2</accession>
<gene>
    <name evidence="1" type="ORF">Cha6605_1311</name>
</gene>
<dbReference type="KEGG" id="cmp:Cha6605_1311"/>
<evidence type="ECO:0000313" key="1">
    <source>
        <dbReference type="EMBL" id="AFY92506.1"/>
    </source>
</evidence>
<dbReference type="HOGENOM" id="CLU_3166102_0_0_3"/>
<sequence>MEGFPVDKKVPSKLRLNNNLPQGIGYKPLLFGKLKIRPPNCMNPPVP</sequence>
<keyword evidence="2" id="KW-1185">Reference proteome</keyword>
<dbReference type="Proteomes" id="UP000010366">
    <property type="component" value="Chromosome"/>
</dbReference>
<proteinExistence type="predicted"/>
<name>K9UDK2_CHAP6</name>
<protein>
    <submittedName>
        <fullName evidence="1">Uncharacterized protein</fullName>
    </submittedName>
</protein>
<dbReference type="EMBL" id="CP003600">
    <property type="protein sequence ID" value="AFY92506.1"/>
    <property type="molecule type" value="Genomic_DNA"/>
</dbReference>